<sequence length="118" mass="13443">MNPGVPDLLGDHGQALPDGGQFARKVVKRARFDFCVGIFLRQMREKRFNILPLRRAGVVHRVQKLQRDPGIQHCRVAVRARVAHGDFILSVLPAKQRRYIRHARTAVHANMQVAHLVI</sequence>
<protein>
    <submittedName>
        <fullName evidence="1">Uncharacterized protein</fullName>
    </submittedName>
</protein>
<evidence type="ECO:0000313" key="1">
    <source>
        <dbReference type="EMBL" id="MPN29811.1"/>
    </source>
</evidence>
<gene>
    <name evidence="1" type="ORF">SDC9_177264</name>
</gene>
<name>A0A645GSI1_9ZZZZ</name>
<accession>A0A645GSI1</accession>
<comment type="caution">
    <text evidence="1">The sequence shown here is derived from an EMBL/GenBank/DDBJ whole genome shotgun (WGS) entry which is preliminary data.</text>
</comment>
<reference evidence="1" key="1">
    <citation type="submission" date="2019-08" db="EMBL/GenBank/DDBJ databases">
        <authorList>
            <person name="Kucharzyk K."/>
            <person name="Murdoch R.W."/>
            <person name="Higgins S."/>
            <person name="Loffler F."/>
        </authorList>
    </citation>
    <scope>NUCLEOTIDE SEQUENCE</scope>
</reference>
<organism evidence="1">
    <name type="scientific">bioreactor metagenome</name>
    <dbReference type="NCBI Taxonomy" id="1076179"/>
    <lineage>
        <taxon>unclassified sequences</taxon>
        <taxon>metagenomes</taxon>
        <taxon>ecological metagenomes</taxon>
    </lineage>
</organism>
<dbReference type="AlphaFoldDB" id="A0A645GSI1"/>
<proteinExistence type="predicted"/>
<dbReference type="EMBL" id="VSSQ01080664">
    <property type="protein sequence ID" value="MPN29811.1"/>
    <property type="molecule type" value="Genomic_DNA"/>
</dbReference>